<reference evidence="2 4" key="2">
    <citation type="journal article" date="2013" name="Nature">
        <title>Insights into bilaterian evolution from three spiralian genomes.</title>
        <authorList>
            <person name="Simakov O."/>
            <person name="Marletaz F."/>
            <person name="Cho S.J."/>
            <person name="Edsinger-Gonzales E."/>
            <person name="Havlak P."/>
            <person name="Hellsten U."/>
            <person name="Kuo D.H."/>
            <person name="Larsson T."/>
            <person name="Lv J."/>
            <person name="Arendt D."/>
            <person name="Savage R."/>
            <person name="Osoegawa K."/>
            <person name="de Jong P."/>
            <person name="Grimwood J."/>
            <person name="Chapman J.A."/>
            <person name="Shapiro H."/>
            <person name="Aerts A."/>
            <person name="Otillar R.P."/>
            <person name="Terry A.Y."/>
            <person name="Boore J.L."/>
            <person name="Grigoriev I.V."/>
            <person name="Lindberg D.R."/>
            <person name="Seaver E.C."/>
            <person name="Weisblat D.A."/>
            <person name="Putnam N.H."/>
            <person name="Rokhsar D.S."/>
        </authorList>
    </citation>
    <scope>NUCLEOTIDE SEQUENCE</scope>
    <source>
        <strain evidence="2 4">I ESC-2004</strain>
    </source>
</reference>
<reference evidence="3" key="3">
    <citation type="submission" date="2015-06" db="UniProtKB">
        <authorList>
            <consortium name="EnsemblMetazoa"/>
        </authorList>
    </citation>
    <scope>IDENTIFICATION</scope>
</reference>
<dbReference type="EMBL" id="KB297123">
    <property type="protein sequence ID" value="ELU10939.1"/>
    <property type="molecule type" value="Genomic_DNA"/>
</dbReference>
<proteinExistence type="predicted"/>
<dbReference type="OrthoDB" id="10525788at2759"/>
<dbReference type="AlphaFoldDB" id="R7UX68"/>
<dbReference type="Proteomes" id="UP000014760">
    <property type="component" value="Unassembled WGS sequence"/>
</dbReference>
<protein>
    <submittedName>
        <fullName evidence="2 3">Uncharacterized protein</fullName>
    </submittedName>
</protein>
<dbReference type="HOGENOM" id="CLU_553477_0_0_1"/>
<keyword evidence="4" id="KW-1185">Reference proteome</keyword>
<evidence type="ECO:0000313" key="4">
    <source>
        <dbReference type="Proteomes" id="UP000014760"/>
    </source>
</evidence>
<name>R7UX68_CAPTE</name>
<evidence type="ECO:0000313" key="2">
    <source>
        <dbReference type="EMBL" id="ELU10939.1"/>
    </source>
</evidence>
<accession>R7UX68</accession>
<dbReference type="EMBL" id="AMQN01005901">
    <property type="status" value="NOT_ANNOTATED_CDS"/>
    <property type="molecule type" value="Genomic_DNA"/>
</dbReference>
<evidence type="ECO:0000313" key="3">
    <source>
        <dbReference type="EnsemblMetazoa" id="CapteP222507"/>
    </source>
</evidence>
<gene>
    <name evidence="2" type="ORF">CAPTEDRAFT_222507</name>
</gene>
<sequence length="493" mass="56565">MPAAVTMDTKCLLTISLFCFCLSACYASPDALDEGGDSVVVVDCDLDHDRTNPQLDECFRLGKDFIHQYVKAMKKGRQYKDKCSAYKTFRNCMEPMMRTCPLIKTIYHRHWHPIMDAMDCVCIHDEETCSSEQKCVEDEMDSVMAHRCDDYYLFNNEQNSPQNSCHFLHEHIWCRQNLVSSACGTNAGLFAFHVMKLFHEKKLRREKCELRKDHGFKLFSYGDGCPRNIVQFINNCSRVHLTTQTVLTFREENLVVASSSRPRKINRACDAYDAFRRCVRPIRKSCPHGVRLIYDSEGPIRTYMYKMQYVCSNETVKKNYMENLKCYIPALDSGIEDLCKDRWADLGPYLQNITAYHFYCQQDHDLTRNVIAGLDKLKFCYHTIYTEKCGDQAAGMLSDLIEQVLTDPYVLRLGYKPDCRLHDPALSPTPATPTLKSISTSESILKSTLNDKLRKELLTTRKPKVSSSTGNAASHMTSSYLTLVAMVILLLPK</sequence>
<dbReference type="EnsemblMetazoa" id="CapteT222507">
    <property type="protein sequence ID" value="CapteP222507"/>
    <property type="gene ID" value="CapteG222507"/>
</dbReference>
<evidence type="ECO:0000256" key="1">
    <source>
        <dbReference type="SAM" id="SignalP"/>
    </source>
</evidence>
<organism evidence="2">
    <name type="scientific">Capitella teleta</name>
    <name type="common">Polychaete worm</name>
    <dbReference type="NCBI Taxonomy" id="283909"/>
    <lineage>
        <taxon>Eukaryota</taxon>
        <taxon>Metazoa</taxon>
        <taxon>Spiralia</taxon>
        <taxon>Lophotrochozoa</taxon>
        <taxon>Annelida</taxon>
        <taxon>Polychaeta</taxon>
        <taxon>Sedentaria</taxon>
        <taxon>Scolecida</taxon>
        <taxon>Capitellidae</taxon>
        <taxon>Capitella</taxon>
    </lineage>
</organism>
<keyword evidence="1" id="KW-0732">Signal</keyword>
<reference evidence="4" key="1">
    <citation type="submission" date="2012-12" db="EMBL/GenBank/DDBJ databases">
        <authorList>
            <person name="Hellsten U."/>
            <person name="Grimwood J."/>
            <person name="Chapman J.A."/>
            <person name="Shapiro H."/>
            <person name="Aerts A."/>
            <person name="Otillar R.P."/>
            <person name="Terry A.Y."/>
            <person name="Boore J.L."/>
            <person name="Simakov O."/>
            <person name="Marletaz F."/>
            <person name="Cho S.-J."/>
            <person name="Edsinger-Gonzales E."/>
            <person name="Havlak P."/>
            <person name="Kuo D.-H."/>
            <person name="Larsson T."/>
            <person name="Lv J."/>
            <person name="Arendt D."/>
            <person name="Savage R."/>
            <person name="Osoegawa K."/>
            <person name="de Jong P."/>
            <person name="Lindberg D.R."/>
            <person name="Seaver E.C."/>
            <person name="Weisblat D.A."/>
            <person name="Putnam N.H."/>
            <person name="Grigoriev I.V."/>
            <person name="Rokhsar D.S."/>
        </authorList>
    </citation>
    <scope>NUCLEOTIDE SEQUENCE</scope>
    <source>
        <strain evidence="4">I ESC-2004</strain>
    </source>
</reference>
<feature type="signal peptide" evidence="1">
    <location>
        <begin position="1"/>
        <end position="27"/>
    </location>
</feature>
<feature type="chain" id="PRO_5008788475" evidence="1">
    <location>
        <begin position="28"/>
        <end position="493"/>
    </location>
</feature>